<dbReference type="GO" id="GO:0090374">
    <property type="term" value="P:oligopeptide export from mitochondrion"/>
    <property type="evidence" value="ECO:0007669"/>
    <property type="project" value="TreeGrafter"/>
</dbReference>
<dbReference type="EMBL" id="NCSJ02000115">
    <property type="protein sequence ID" value="RFU29862.1"/>
    <property type="molecule type" value="Genomic_DNA"/>
</dbReference>
<comment type="subcellular location">
    <subcellularLocation>
        <location evidence="1">Membrane</location>
        <topology evidence="1">Multi-pass membrane protein</topology>
    </subcellularLocation>
</comment>
<protein>
    <submittedName>
        <fullName evidence="12">Uncharacterized protein</fullName>
    </submittedName>
</protein>
<dbReference type="PANTHER" id="PTHR43394:SF27">
    <property type="entry name" value="ATP-DEPENDENT TRANSLOCASE ABCB1-LIKE"/>
    <property type="match status" value="1"/>
</dbReference>
<feature type="domain" description="ABC transmembrane type-1" evidence="11">
    <location>
        <begin position="38"/>
        <end position="319"/>
    </location>
</feature>
<dbReference type="Proteomes" id="UP000258309">
    <property type="component" value="Unassembled WGS sequence"/>
</dbReference>
<dbReference type="OMA" id="YFVAYAT"/>
<dbReference type="SUPFAM" id="SSF52540">
    <property type="entry name" value="P-loop containing nucleoside triphosphate hydrolases"/>
    <property type="match status" value="2"/>
</dbReference>
<comment type="caution">
    <text evidence="12">The sequence shown here is derived from an EMBL/GenBank/DDBJ whole genome shotgun (WGS) entry which is preliminary data.</text>
</comment>
<feature type="domain" description="ABC transporter" evidence="10">
    <location>
        <begin position="359"/>
        <end position="604"/>
    </location>
</feature>
<sequence>MLKLPRVWTKSNASKPYSYVALFRSLEDIQSQLILISGILLATAAGAPLPIIGVIFARIIDGFPLSEDDVQKRIYQLLSVAIAYFIVTWGWALSWSIVGARISRRLRTRMVDRALSLDLTFYETECPDITNRLTADAQAVQSGTAEKVGIFIQSVSYFIVAFIVGFTLNARLTGILFAAVITSMALVIYTGTSLLNRYSKEATAVTSNAMTVAEGAIKAVHVVQAFNAFDSLTSDHLKHLNAARKAGIKKALAAALLLGTVYFVAYAANALAFWEGSRILKTDPGVKGGAGTIYAIVFLILDASFVIGQAGPFIQTFALAASAGRRIFDVIDHPNVPIDVNSEDGVQATEANFKSGKEINLRELSFTYPARPQETVLNSINLSIKSGSTIGIVGASGSGKSTIATLLFRLYDPSSGSITIDGHKITEYNLRSLRRQITLVDQDPALFSGSIFSNIRYGYRGPPINDEEMRELCIRAAKAADAWPFITSLPQGLDTWLGEPSGTKLSGGQKQRVCLARALVWNSPLMILDEATSALDTISEASVISSLARARSSENLTTVVIAHRLSSVREADNIIVMGKGRILEEGNHDSLMSIENGEYRKLTETQKLEVRNTKRISEVEDVFIGDDLPVTKPESPNLTSTEDWKKLENLSTLTILRRCLALAKFGLPFTLLAFFGSVITGGHLGGFSGVMLGTTVSALVSIVGGAVLAHIVAWKIAIVLFATAPIVVLAGFLRLRVLAKLEERNQLAYVEAASLANEACTAIRTVAALGAERTMSKRFYNAVEKYREQNFRHILSANFLLAFALAITYFVYALAYWWGSKQVRSGEYSTLQFFIVLPAILFSAQASGQIFSLAPDIGRAMSAASRIFNLHDQKPTIDLAHATESDQSALISKSKDIHHGVLTFQNVSLTYQSRPDVPALRNVSFTVKSGETVALVGRSGAGKSSIISLLERFYDPTGGSVLLDGVDIRTIPVSQHRARLSLVPQEPSLFSGSVSFNVSLGAGSRASKEQVMAACDAVGIHQFISSLPDGYETPCGINGSQLSGGQKQRVAIARAYIRDPEILLLDEATSALDSQSEAQIQAAISAAARKRTTIMVAHRLTSVQKADRILVLDKGQIVEEGRHEDLMNRGGIYEQMVKAQSLG</sequence>
<dbReference type="Pfam" id="PF00005">
    <property type="entry name" value="ABC_tran"/>
    <property type="match status" value="2"/>
</dbReference>
<dbReference type="AlphaFoldDB" id="A0A3E2H9P9"/>
<name>A0A3E2H9P9_SCYLI</name>
<evidence type="ECO:0000256" key="2">
    <source>
        <dbReference type="ARBA" id="ARBA00005580"/>
    </source>
</evidence>
<feature type="transmembrane region" description="Helical" evidence="9">
    <location>
        <begin position="831"/>
        <end position="851"/>
    </location>
</feature>
<evidence type="ECO:0000256" key="9">
    <source>
        <dbReference type="SAM" id="Phobius"/>
    </source>
</evidence>
<evidence type="ECO:0000256" key="8">
    <source>
        <dbReference type="ARBA" id="ARBA00023136"/>
    </source>
</evidence>
<keyword evidence="8 9" id="KW-0472">Membrane</keyword>
<dbReference type="STRING" id="5539.A0A3E2H9P9"/>
<dbReference type="CDD" id="cd18578">
    <property type="entry name" value="ABC_6TM_Pgp_ABCB1_D2_like"/>
    <property type="match status" value="1"/>
</dbReference>
<feature type="transmembrane region" description="Helical" evidence="9">
    <location>
        <begin position="251"/>
        <end position="273"/>
    </location>
</feature>
<feature type="domain" description="ABC transporter" evidence="10">
    <location>
        <begin position="902"/>
        <end position="1139"/>
    </location>
</feature>
<evidence type="ECO:0000313" key="12">
    <source>
        <dbReference type="EMBL" id="RFU29862.1"/>
    </source>
</evidence>
<dbReference type="GO" id="GO:0015421">
    <property type="term" value="F:ABC-type oligopeptide transporter activity"/>
    <property type="evidence" value="ECO:0007669"/>
    <property type="project" value="TreeGrafter"/>
</dbReference>
<dbReference type="GO" id="GO:0005743">
    <property type="term" value="C:mitochondrial inner membrane"/>
    <property type="evidence" value="ECO:0007669"/>
    <property type="project" value="TreeGrafter"/>
</dbReference>
<evidence type="ECO:0000256" key="6">
    <source>
        <dbReference type="ARBA" id="ARBA00022840"/>
    </source>
</evidence>
<feature type="transmembrane region" description="Helical" evidence="9">
    <location>
        <begin position="148"/>
        <end position="168"/>
    </location>
</feature>
<dbReference type="InterPro" id="IPR027417">
    <property type="entry name" value="P-loop_NTPase"/>
</dbReference>
<evidence type="ECO:0000259" key="11">
    <source>
        <dbReference type="PROSITE" id="PS50929"/>
    </source>
</evidence>
<reference evidence="12 13" key="1">
    <citation type="submission" date="2018-05" db="EMBL/GenBank/DDBJ databases">
        <title>Draft genome sequence of Scytalidium lignicola DSM 105466, a ubiquitous saprotrophic fungus.</title>
        <authorList>
            <person name="Buettner E."/>
            <person name="Gebauer A.M."/>
            <person name="Hofrichter M."/>
            <person name="Liers C."/>
            <person name="Kellner H."/>
        </authorList>
    </citation>
    <scope>NUCLEOTIDE SEQUENCE [LARGE SCALE GENOMIC DNA]</scope>
    <source>
        <strain evidence="12 13">DSM 105466</strain>
    </source>
</reference>
<evidence type="ECO:0000256" key="4">
    <source>
        <dbReference type="ARBA" id="ARBA00022692"/>
    </source>
</evidence>
<feature type="non-terminal residue" evidence="12">
    <location>
        <position position="1"/>
    </location>
</feature>
<gene>
    <name evidence="12" type="ORF">B7463_g6468</name>
</gene>
<evidence type="ECO:0000256" key="3">
    <source>
        <dbReference type="ARBA" id="ARBA00007577"/>
    </source>
</evidence>
<dbReference type="SUPFAM" id="SSF90123">
    <property type="entry name" value="ABC transporter transmembrane region"/>
    <property type="match status" value="2"/>
</dbReference>
<feature type="transmembrane region" description="Helical" evidence="9">
    <location>
        <begin position="665"/>
        <end position="684"/>
    </location>
</feature>
<feature type="transmembrane region" description="Helical" evidence="9">
    <location>
        <begin position="174"/>
        <end position="195"/>
    </location>
</feature>
<dbReference type="Gene3D" id="1.20.1560.10">
    <property type="entry name" value="ABC transporter type 1, transmembrane domain"/>
    <property type="match status" value="2"/>
</dbReference>
<dbReference type="Gene3D" id="3.40.50.300">
    <property type="entry name" value="P-loop containing nucleotide triphosphate hydrolases"/>
    <property type="match status" value="2"/>
</dbReference>
<keyword evidence="6" id="KW-0067">ATP-binding</keyword>
<dbReference type="SMART" id="SM00382">
    <property type="entry name" value="AAA"/>
    <property type="match status" value="2"/>
</dbReference>
<feature type="transmembrane region" description="Helical" evidence="9">
    <location>
        <begin position="799"/>
        <end position="819"/>
    </location>
</feature>
<evidence type="ECO:0000256" key="5">
    <source>
        <dbReference type="ARBA" id="ARBA00022741"/>
    </source>
</evidence>
<comment type="similarity">
    <text evidence="2">Belongs to the ABC transporter superfamily. ABCB family. Mitochondrial peptide exporter (TC 3.A.1.212) subfamily.</text>
</comment>
<evidence type="ECO:0000256" key="7">
    <source>
        <dbReference type="ARBA" id="ARBA00022989"/>
    </source>
</evidence>
<dbReference type="InterPro" id="IPR036640">
    <property type="entry name" value="ABC1_TM_sf"/>
</dbReference>
<dbReference type="InterPro" id="IPR003593">
    <property type="entry name" value="AAA+_ATPase"/>
</dbReference>
<dbReference type="CDD" id="cd18577">
    <property type="entry name" value="ABC_6TM_Pgp_ABCB1_D1_like"/>
    <property type="match status" value="1"/>
</dbReference>
<feature type="transmembrane region" description="Helical" evidence="9">
    <location>
        <begin position="690"/>
        <end position="709"/>
    </location>
</feature>
<dbReference type="InterPro" id="IPR003439">
    <property type="entry name" value="ABC_transporter-like_ATP-bd"/>
</dbReference>
<keyword evidence="4 9" id="KW-0812">Transmembrane</keyword>
<dbReference type="PROSITE" id="PS50929">
    <property type="entry name" value="ABC_TM1F"/>
    <property type="match status" value="2"/>
</dbReference>
<dbReference type="OrthoDB" id="6500128at2759"/>
<organism evidence="12 13">
    <name type="scientific">Scytalidium lignicola</name>
    <name type="common">Hyphomycete</name>
    <dbReference type="NCBI Taxonomy" id="5539"/>
    <lineage>
        <taxon>Eukaryota</taxon>
        <taxon>Fungi</taxon>
        <taxon>Dikarya</taxon>
        <taxon>Ascomycota</taxon>
        <taxon>Pezizomycotina</taxon>
        <taxon>Leotiomycetes</taxon>
        <taxon>Leotiomycetes incertae sedis</taxon>
        <taxon>Scytalidium</taxon>
    </lineage>
</organism>
<proteinExistence type="inferred from homology"/>
<dbReference type="FunFam" id="3.40.50.300:FF:000218">
    <property type="entry name" value="Multidrug ABC transporter ATP-binding protein"/>
    <property type="match status" value="1"/>
</dbReference>
<dbReference type="InterPro" id="IPR011527">
    <property type="entry name" value="ABC1_TM_dom"/>
</dbReference>
<dbReference type="Pfam" id="PF00664">
    <property type="entry name" value="ABC_membrane"/>
    <property type="match status" value="2"/>
</dbReference>
<dbReference type="PANTHER" id="PTHR43394">
    <property type="entry name" value="ATP-DEPENDENT PERMEASE MDL1, MITOCHONDRIAL"/>
    <property type="match status" value="1"/>
</dbReference>
<keyword evidence="13" id="KW-1185">Reference proteome</keyword>
<feature type="non-terminal residue" evidence="12">
    <location>
        <position position="1143"/>
    </location>
</feature>
<feature type="domain" description="ABC transmembrane type-1" evidence="11">
    <location>
        <begin position="684"/>
        <end position="859"/>
    </location>
</feature>
<dbReference type="InterPro" id="IPR039421">
    <property type="entry name" value="Type_1_exporter"/>
</dbReference>
<feature type="transmembrane region" description="Helical" evidence="9">
    <location>
        <begin position="33"/>
        <end position="57"/>
    </location>
</feature>
<comment type="similarity">
    <text evidence="3">Belongs to the ABC transporter superfamily. ABCB family. Multidrug resistance exporter (TC 3.A.1.201) subfamily.</text>
</comment>
<accession>A0A3E2H9P9</accession>
<keyword evidence="5" id="KW-0547">Nucleotide-binding</keyword>
<dbReference type="GO" id="GO:0016887">
    <property type="term" value="F:ATP hydrolysis activity"/>
    <property type="evidence" value="ECO:0007669"/>
    <property type="project" value="InterPro"/>
</dbReference>
<dbReference type="PROSITE" id="PS50893">
    <property type="entry name" value="ABC_TRANSPORTER_2"/>
    <property type="match status" value="2"/>
</dbReference>
<dbReference type="FunFam" id="3.40.50.300:FF:000913">
    <property type="entry name" value="ABC multidrug transporter SitT"/>
    <property type="match status" value="1"/>
</dbReference>
<feature type="transmembrane region" description="Helical" evidence="9">
    <location>
        <begin position="293"/>
        <end position="319"/>
    </location>
</feature>
<keyword evidence="7 9" id="KW-1133">Transmembrane helix</keyword>
<dbReference type="InterPro" id="IPR017871">
    <property type="entry name" value="ABC_transporter-like_CS"/>
</dbReference>
<evidence type="ECO:0000256" key="1">
    <source>
        <dbReference type="ARBA" id="ARBA00004141"/>
    </source>
</evidence>
<evidence type="ECO:0000259" key="10">
    <source>
        <dbReference type="PROSITE" id="PS50893"/>
    </source>
</evidence>
<feature type="transmembrane region" description="Helical" evidence="9">
    <location>
        <begin position="716"/>
        <end position="735"/>
    </location>
</feature>
<evidence type="ECO:0000313" key="13">
    <source>
        <dbReference type="Proteomes" id="UP000258309"/>
    </source>
</evidence>
<dbReference type="PROSITE" id="PS00211">
    <property type="entry name" value="ABC_TRANSPORTER_1"/>
    <property type="match status" value="2"/>
</dbReference>
<dbReference type="GO" id="GO:0005524">
    <property type="term" value="F:ATP binding"/>
    <property type="evidence" value="ECO:0007669"/>
    <property type="project" value="UniProtKB-KW"/>
</dbReference>
<feature type="transmembrane region" description="Helical" evidence="9">
    <location>
        <begin position="77"/>
        <end position="100"/>
    </location>
</feature>